<dbReference type="Gene3D" id="3.10.350.10">
    <property type="entry name" value="LysM domain"/>
    <property type="match status" value="1"/>
</dbReference>
<evidence type="ECO:0000259" key="1">
    <source>
        <dbReference type="PROSITE" id="PS50943"/>
    </source>
</evidence>
<feature type="domain" description="LysM" evidence="2">
    <location>
        <begin position="180"/>
        <end position="224"/>
    </location>
</feature>
<dbReference type="SUPFAM" id="SSF56300">
    <property type="entry name" value="Metallo-dependent phosphatases"/>
    <property type="match status" value="1"/>
</dbReference>
<dbReference type="PROSITE" id="PS51782">
    <property type="entry name" value="LYSM"/>
    <property type="match status" value="1"/>
</dbReference>
<evidence type="ECO:0000313" key="4">
    <source>
        <dbReference type="Proteomes" id="UP001232493"/>
    </source>
</evidence>
<keyword evidence="4" id="KW-1185">Reference proteome</keyword>
<dbReference type="InterPro" id="IPR018392">
    <property type="entry name" value="LysM"/>
</dbReference>
<dbReference type="Pfam" id="PF01476">
    <property type="entry name" value="LysM"/>
    <property type="match status" value="1"/>
</dbReference>
<accession>A0ABY8PNR7</accession>
<dbReference type="Gene3D" id="3.60.21.10">
    <property type="match status" value="1"/>
</dbReference>
<dbReference type="CDD" id="cd00118">
    <property type="entry name" value="LysM"/>
    <property type="match status" value="1"/>
</dbReference>
<reference evidence="3 4" key="1">
    <citation type="submission" date="2021-02" db="EMBL/GenBank/DDBJ databases">
        <title>Characterization of Marinitoga sp. nov. str. BP5-C20A.</title>
        <authorList>
            <person name="Erauso G."/>
            <person name="Postec A."/>
        </authorList>
    </citation>
    <scope>NUCLEOTIDE SEQUENCE [LARGE SCALE GENOMIC DNA]</scope>
    <source>
        <strain evidence="3 4">BP5-C20A</strain>
    </source>
</reference>
<dbReference type="SMART" id="SM00257">
    <property type="entry name" value="LysM"/>
    <property type="match status" value="1"/>
</dbReference>
<dbReference type="PROSITE" id="PS50943">
    <property type="entry name" value="HTH_CROC1"/>
    <property type="match status" value="1"/>
</dbReference>
<evidence type="ECO:0000259" key="2">
    <source>
        <dbReference type="PROSITE" id="PS51782"/>
    </source>
</evidence>
<name>A0ABY8PNR7_9BACT</name>
<sequence length="238" mass="27811">MKKIIIIISIFIYGILAFSTNFSKSNSGYYEIPAYKPFLEFKLNKNLFDINTPFLLANIEYKGKDYYMPYTKYLYNNNEIFVIGLIERYDDYSGNDFKVLNTNEVIKKYSNEIKNANISILILYKNVSIHGIKVSQEGTNLNVNNFSLVIEDTLPREIYSLDNSVFEKFYREEPKKDNYIYYKVKNGDTLYNISRIFGVSVEYLLKINNIKSPELLKDGMYLIIGTSKNFKSKGDINE</sequence>
<protein>
    <submittedName>
        <fullName evidence="3">LysM peptidoglycan-binding domain-containing protein</fullName>
    </submittedName>
</protein>
<dbReference type="InterPro" id="IPR036779">
    <property type="entry name" value="LysM_dom_sf"/>
</dbReference>
<dbReference type="Proteomes" id="UP001232493">
    <property type="component" value="Chromosome"/>
</dbReference>
<dbReference type="InterPro" id="IPR001387">
    <property type="entry name" value="Cro/C1-type_HTH"/>
</dbReference>
<evidence type="ECO:0000313" key="3">
    <source>
        <dbReference type="EMBL" id="WGS64276.1"/>
    </source>
</evidence>
<feature type="domain" description="HTH cro/C1-type" evidence="1">
    <location>
        <begin position="188"/>
        <end position="204"/>
    </location>
</feature>
<proteinExistence type="predicted"/>
<dbReference type="SUPFAM" id="SSF54106">
    <property type="entry name" value="LysM domain"/>
    <property type="match status" value="1"/>
</dbReference>
<organism evidence="3 4">
    <name type="scientific">Marinitoga aeolica</name>
    <dbReference type="NCBI Taxonomy" id="2809031"/>
    <lineage>
        <taxon>Bacteria</taxon>
        <taxon>Thermotogati</taxon>
        <taxon>Thermotogota</taxon>
        <taxon>Thermotogae</taxon>
        <taxon>Petrotogales</taxon>
        <taxon>Petrotogaceae</taxon>
        <taxon>Marinitoga</taxon>
    </lineage>
</organism>
<dbReference type="EMBL" id="CP069362">
    <property type="protein sequence ID" value="WGS64276.1"/>
    <property type="molecule type" value="Genomic_DNA"/>
</dbReference>
<gene>
    <name evidence="3" type="ORF">JRV97_07810</name>
</gene>
<dbReference type="RefSeq" id="WP_280997799.1">
    <property type="nucleotide sequence ID" value="NZ_CP069362.1"/>
</dbReference>
<dbReference type="InterPro" id="IPR029052">
    <property type="entry name" value="Metallo-depent_PP-like"/>
</dbReference>